<evidence type="ECO:0000313" key="2">
    <source>
        <dbReference type="EMBL" id="KIC95534.1"/>
    </source>
</evidence>
<feature type="transmembrane region" description="Helical" evidence="1">
    <location>
        <begin position="302"/>
        <end position="324"/>
    </location>
</feature>
<reference evidence="2 3" key="1">
    <citation type="submission" date="2014-11" db="EMBL/GenBank/DDBJ databases">
        <title>Genome sequence of Flavihumibacter solisilvae 3-3.</title>
        <authorList>
            <person name="Zhou G."/>
            <person name="Li M."/>
            <person name="Wang G."/>
        </authorList>
    </citation>
    <scope>NUCLEOTIDE SEQUENCE [LARGE SCALE GENOMIC DNA]</scope>
    <source>
        <strain evidence="2 3">3-3</strain>
    </source>
</reference>
<evidence type="ECO:0000256" key="1">
    <source>
        <dbReference type="SAM" id="Phobius"/>
    </source>
</evidence>
<dbReference type="EMBL" id="JSVC01000005">
    <property type="protein sequence ID" value="KIC95534.1"/>
    <property type="molecule type" value="Genomic_DNA"/>
</dbReference>
<dbReference type="InterPro" id="IPR016024">
    <property type="entry name" value="ARM-type_fold"/>
</dbReference>
<feature type="transmembrane region" description="Helical" evidence="1">
    <location>
        <begin position="401"/>
        <end position="422"/>
    </location>
</feature>
<name>A0A0C1IYJ0_9BACT</name>
<keyword evidence="1" id="KW-1133">Transmembrane helix</keyword>
<keyword evidence="1" id="KW-0472">Membrane</keyword>
<dbReference type="InterPro" id="IPR036259">
    <property type="entry name" value="MFS_trans_sf"/>
</dbReference>
<protein>
    <recommendedName>
        <fullName evidence="4">ADP,ATP carrier protein</fullName>
    </recommendedName>
</protein>
<comment type="caution">
    <text evidence="2">The sequence shown here is derived from an EMBL/GenBank/DDBJ whole genome shotgun (WGS) entry which is preliminary data.</text>
</comment>
<dbReference type="RefSeq" id="WP_152616731.1">
    <property type="nucleotide sequence ID" value="NZ_JSVC01000005.1"/>
</dbReference>
<dbReference type="InterPro" id="IPR011989">
    <property type="entry name" value="ARM-like"/>
</dbReference>
<sequence length="916" mass="104309">MRSGHLWLKVLNVHVNEWRVVKKLFWLQFFQGAGISFFFTAEFARFLERMPVYELPWVMVMAAFLLWLTGLLYTILEHRIPFRKFNGGIILLMAGSMLLVRVGSNFFPGIWFYYFSLAWFYVLYLLNNLEFWGIAARLFDMRQSKRLFGVISAGDIPAKFIGYTLALVFVPYTGTLNLLLIGFVCMLLSLPFFNTIAREEEKAFASGHPAKNIHHSGTPINNLLADFRNSRIIRSIALISLLASACMIIVNYGLYSKVKEEYSTDVELARFIAMFMAGLRIAALITKTILTGRLTTVLGVRQSLFITPAVMIVLISTLLFVNWTNPDQKILFYFFGATSIAVDVLRTSINSPVLLTVMQPLPTHERLRAHNIVKGIMDPFATLLCGILLLVLFRIQHEINLITICYILVGLAVCWIGGIVMVNRDYLSMLIKTISSRFFSQEEFTLNDPDIIAQIRRKIETGSASEVLSVLNMVGTKQNPISIELLSCFLDHSSEQVKLEALRLIAAKKIVSLKDKLSTLVLESREESVRNEAIKTICQLAENNHELQAYLSNPDPALRLSAIKGMLCNRMDIAKSMAEDALRDMIGAGSTYERFSAMHILDEVKDEYDHPEHRVLIEHNDDHTAIRAINAIGNAAAPTTLSAAMNKLVRHRPIVMKALHRAGSRSIPFIATALEESHYTIDIRNQLIVLCGKIGGTKSHDVLVRMLKNHPSGSAAIIQALYRSRYQANKENRHYFESLARAYIRFAVELLHMQKALTGIDQPSALLYNAIQIEFQEIREILLSLFACIYDREKVRKARNGFYTHNRDSIANAMEIIELTVKKDLARYFNTLFENTSIEHRCEALRFLYTETEYRKTNQVLGRILSEKPILYHDWTKACSMYVSKKYLVTIDVTLMDKYLNAENPLLKETAHYVCT</sequence>
<organism evidence="2 3">
    <name type="scientific">Flavihumibacter solisilvae</name>
    <dbReference type="NCBI Taxonomy" id="1349421"/>
    <lineage>
        <taxon>Bacteria</taxon>
        <taxon>Pseudomonadati</taxon>
        <taxon>Bacteroidota</taxon>
        <taxon>Chitinophagia</taxon>
        <taxon>Chitinophagales</taxon>
        <taxon>Chitinophagaceae</taxon>
        <taxon>Flavihumibacter</taxon>
    </lineage>
</organism>
<proteinExistence type="predicted"/>
<dbReference type="Gene3D" id="1.25.10.10">
    <property type="entry name" value="Leucine-rich Repeat Variant"/>
    <property type="match status" value="1"/>
</dbReference>
<dbReference type="Proteomes" id="UP000031408">
    <property type="component" value="Unassembled WGS sequence"/>
</dbReference>
<feature type="transmembrane region" description="Helical" evidence="1">
    <location>
        <begin position="55"/>
        <end position="73"/>
    </location>
</feature>
<feature type="transmembrane region" description="Helical" evidence="1">
    <location>
        <begin position="376"/>
        <end position="395"/>
    </location>
</feature>
<evidence type="ECO:0008006" key="4">
    <source>
        <dbReference type="Google" id="ProtNLM"/>
    </source>
</evidence>
<keyword evidence="3" id="KW-1185">Reference proteome</keyword>
<dbReference type="SUPFAM" id="SSF103473">
    <property type="entry name" value="MFS general substrate transporter"/>
    <property type="match status" value="1"/>
</dbReference>
<evidence type="ECO:0000313" key="3">
    <source>
        <dbReference type="Proteomes" id="UP000031408"/>
    </source>
</evidence>
<feature type="transmembrane region" description="Helical" evidence="1">
    <location>
        <begin position="330"/>
        <end position="355"/>
    </location>
</feature>
<dbReference type="OrthoDB" id="9810708at2"/>
<dbReference type="CDD" id="cd06174">
    <property type="entry name" value="MFS"/>
    <property type="match status" value="1"/>
</dbReference>
<feature type="transmembrane region" description="Helical" evidence="1">
    <location>
        <begin position="24"/>
        <end position="43"/>
    </location>
</feature>
<dbReference type="STRING" id="1349421.OI18_04515"/>
<gene>
    <name evidence="2" type="ORF">OI18_04515</name>
</gene>
<accession>A0A0C1IYJ0</accession>
<dbReference type="SUPFAM" id="SSF48371">
    <property type="entry name" value="ARM repeat"/>
    <property type="match status" value="1"/>
</dbReference>
<keyword evidence="1" id="KW-0812">Transmembrane</keyword>
<dbReference type="AlphaFoldDB" id="A0A0C1IYJ0"/>
<feature type="transmembrane region" description="Helical" evidence="1">
    <location>
        <begin position="268"/>
        <end position="290"/>
    </location>
</feature>
<feature type="transmembrane region" description="Helical" evidence="1">
    <location>
        <begin position="236"/>
        <end position="256"/>
    </location>
</feature>
<feature type="transmembrane region" description="Helical" evidence="1">
    <location>
        <begin position="85"/>
        <end position="104"/>
    </location>
</feature>